<organism evidence="7 8">
    <name type="scientific">Forsythia ovata</name>
    <dbReference type="NCBI Taxonomy" id="205694"/>
    <lineage>
        <taxon>Eukaryota</taxon>
        <taxon>Viridiplantae</taxon>
        <taxon>Streptophyta</taxon>
        <taxon>Embryophyta</taxon>
        <taxon>Tracheophyta</taxon>
        <taxon>Spermatophyta</taxon>
        <taxon>Magnoliopsida</taxon>
        <taxon>eudicotyledons</taxon>
        <taxon>Gunneridae</taxon>
        <taxon>Pentapetalae</taxon>
        <taxon>asterids</taxon>
        <taxon>lamiids</taxon>
        <taxon>Lamiales</taxon>
        <taxon>Oleaceae</taxon>
        <taxon>Forsythieae</taxon>
        <taxon>Forsythia</taxon>
    </lineage>
</organism>
<dbReference type="GO" id="GO:0005634">
    <property type="term" value="C:nucleus"/>
    <property type="evidence" value="ECO:0007669"/>
    <property type="project" value="UniProtKB-SubCell"/>
</dbReference>
<evidence type="ECO:0000256" key="1">
    <source>
        <dbReference type="ARBA" id="ARBA00004123"/>
    </source>
</evidence>
<dbReference type="SUPFAM" id="SSF101936">
    <property type="entry name" value="DNA-binding pseudobarrel domain"/>
    <property type="match status" value="1"/>
</dbReference>
<gene>
    <name evidence="7" type="ORF">Fot_02785</name>
</gene>
<comment type="subcellular location">
    <subcellularLocation>
        <location evidence="1">Nucleus</location>
    </subcellularLocation>
</comment>
<evidence type="ECO:0000313" key="8">
    <source>
        <dbReference type="Proteomes" id="UP001604277"/>
    </source>
</evidence>
<name>A0ABD1X7U2_9LAMI</name>
<feature type="region of interest" description="Disordered" evidence="6">
    <location>
        <begin position="134"/>
        <end position="175"/>
    </location>
</feature>
<evidence type="ECO:0000256" key="2">
    <source>
        <dbReference type="ARBA" id="ARBA00023015"/>
    </source>
</evidence>
<keyword evidence="8" id="KW-1185">Reference proteome</keyword>
<reference evidence="8" key="1">
    <citation type="submission" date="2024-07" db="EMBL/GenBank/DDBJ databases">
        <title>Two chromosome-level genome assemblies of Korean endemic species Abeliophyllum distichum and Forsythia ovata (Oleaceae).</title>
        <authorList>
            <person name="Jang H."/>
        </authorList>
    </citation>
    <scope>NUCLEOTIDE SEQUENCE [LARGE SCALE GENOMIC DNA]</scope>
</reference>
<dbReference type="PANTHER" id="PTHR31541:SF25">
    <property type="entry name" value="GAMMA-GLIADIN B"/>
    <property type="match status" value="1"/>
</dbReference>
<evidence type="ECO:0000313" key="7">
    <source>
        <dbReference type="EMBL" id="KAL2558046.1"/>
    </source>
</evidence>
<evidence type="ECO:0000256" key="5">
    <source>
        <dbReference type="ARBA" id="ARBA00023242"/>
    </source>
</evidence>
<dbReference type="InterPro" id="IPR015300">
    <property type="entry name" value="DNA-bd_pseudobarrel_sf"/>
</dbReference>
<keyword evidence="3" id="KW-0238">DNA-binding</keyword>
<evidence type="ECO:0000256" key="4">
    <source>
        <dbReference type="ARBA" id="ARBA00023163"/>
    </source>
</evidence>
<evidence type="ECO:0000256" key="6">
    <source>
        <dbReference type="SAM" id="MobiDB-lite"/>
    </source>
</evidence>
<dbReference type="Pfam" id="PF03754">
    <property type="entry name" value="At2g31720-like"/>
    <property type="match status" value="1"/>
</dbReference>
<evidence type="ECO:0000256" key="3">
    <source>
        <dbReference type="ARBA" id="ARBA00023125"/>
    </source>
</evidence>
<sequence>MSKFISKILLPTLLSEAAEISDKQLLSIKNSNLKSWINFRQVEEEEEDTYWEDDDDDSSKKIIENKFELSQVDVKLKEKSFKKCTMKPCINNCRRVEEDDSFKKITENKYEVKLREKSVKKAVVETSFPLKSKKRKSCEKSKNNKGSSSRNEKKKKKKKPKIKVNNGPEPPPPLPIEFKNAILELAQGATVSQEKLVIQKKLFNADIHETQNRFSIPVKQIREEFLTKQEKINLTKYVSISSTRKMAMEVRIIDPLLSETTVVLKNWEMKKNAGSSSFSYVLNDTWGEICTSNKLEIGDIVQLWAVRVHGELLFVLVKLP</sequence>
<dbReference type="AlphaFoldDB" id="A0ABD1X7U2"/>
<keyword evidence="4" id="KW-0804">Transcription</keyword>
<dbReference type="GO" id="GO:0003677">
    <property type="term" value="F:DNA binding"/>
    <property type="evidence" value="ECO:0007669"/>
    <property type="project" value="UniProtKB-KW"/>
</dbReference>
<dbReference type="EMBL" id="JBFOLJ010000001">
    <property type="protein sequence ID" value="KAL2558046.1"/>
    <property type="molecule type" value="Genomic_DNA"/>
</dbReference>
<dbReference type="Gene3D" id="2.40.330.10">
    <property type="entry name" value="DNA-binding pseudobarrel domain"/>
    <property type="match status" value="1"/>
</dbReference>
<keyword evidence="5" id="KW-0539">Nucleus</keyword>
<proteinExistence type="predicted"/>
<keyword evidence="2" id="KW-0805">Transcription regulation</keyword>
<comment type="caution">
    <text evidence="7">The sequence shown here is derived from an EMBL/GenBank/DDBJ whole genome shotgun (WGS) entry which is preliminary data.</text>
</comment>
<dbReference type="PANTHER" id="PTHR31541">
    <property type="entry name" value="B3 DOMAIN PLANT PROTEIN-RELATED"/>
    <property type="match status" value="1"/>
</dbReference>
<protein>
    <submittedName>
        <fullName evidence="7">B3 domain-containing protein-like</fullName>
    </submittedName>
</protein>
<dbReference type="InterPro" id="IPR005508">
    <property type="entry name" value="At2g31720-like"/>
</dbReference>
<feature type="compositionally biased region" description="Basic residues" evidence="6">
    <location>
        <begin position="152"/>
        <end position="162"/>
    </location>
</feature>
<dbReference type="Proteomes" id="UP001604277">
    <property type="component" value="Unassembled WGS sequence"/>
</dbReference>
<accession>A0ABD1X7U2</accession>